<dbReference type="GO" id="GO:0016020">
    <property type="term" value="C:membrane"/>
    <property type="evidence" value="ECO:0007669"/>
    <property type="project" value="UniProtKB-SubCell"/>
</dbReference>
<dbReference type="Proteomes" id="UP000008206">
    <property type="component" value="Chromosome"/>
</dbReference>
<protein>
    <submittedName>
        <fullName evidence="17">Diguanylate cyclase/phosphodiesterase with PAS/PAC sensor(S)</fullName>
    </submittedName>
</protein>
<reference evidence="18" key="1">
    <citation type="journal article" date="2011" name="MBio">
        <title>Novel metabolic attributes of the genus Cyanothece, comprising a group of unicellular nitrogen-fixing Cyanobacteria.</title>
        <authorList>
            <person name="Bandyopadhyay A."/>
            <person name="Elvitigala T."/>
            <person name="Welsh E."/>
            <person name="Stockel J."/>
            <person name="Liberton M."/>
            <person name="Min H."/>
            <person name="Sherman L.A."/>
            <person name="Pakrasi H.B."/>
        </authorList>
    </citation>
    <scope>NUCLEOTIDE SEQUENCE [LARGE SCALE GENOMIC DNA]</scope>
    <source>
        <strain evidence="18">PCC 7822</strain>
    </source>
</reference>
<evidence type="ECO:0000256" key="1">
    <source>
        <dbReference type="ARBA" id="ARBA00004141"/>
    </source>
</evidence>
<keyword evidence="8 12" id="KW-1133">Transmembrane helix</keyword>
<dbReference type="NCBIfam" id="TIGR00254">
    <property type="entry name" value="GGDEF"/>
    <property type="match status" value="1"/>
</dbReference>
<dbReference type="SMART" id="SM00086">
    <property type="entry name" value="PAC"/>
    <property type="match status" value="2"/>
</dbReference>
<dbReference type="Gene3D" id="3.30.70.270">
    <property type="match status" value="1"/>
</dbReference>
<evidence type="ECO:0000259" key="14">
    <source>
        <dbReference type="PROSITE" id="PS50113"/>
    </source>
</evidence>
<dbReference type="PANTHER" id="PTHR44757:SF2">
    <property type="entry name" value="BIOFILM ARCHITECTURE MAINTENANCE PROTEIN MBAA"/>
    <property type="match status" value="1"/>
</dbReference>
<dbReference type="InterPro" id="IPR001610">
    <property type="entry name" value="PAC"/>
</dbReference>
<keyword evidence="6" id="KW-0418">Kinase</keyword>
<dbReference type="eggNOG" id="COG5001">
    <property type="taxonomic scope" value="Bacteria"/>
</dbReference>
<dbReference type="Pfam" id="PF08448">
    <property type="entry name" value="PAS_4"/>
    <property type="match status" value="1"/>
</dbReference>
<dbReference type="SMART" id="SM00267">
    <property type="entry name" value="GGDEF"/>
    <property type="match status" value="1"/>
</dbReference>
<dbReference type="FunFam" id="3.30.70.270:FF:000001">
    <property type="entry name" value="Diguanylate cyclase domain protein"/>
    <property type="match status" value="1"/>
</dbReference>
<evidence type="ECO:0000256" key="9">
    <source>
        <dbReference type="ARBA" id="ARBA00023012"/>
    </source>
</evidence>
<evidence type="ECO:0000259" key="13">
    <source>
        <dbReference type="PROSITE" id="PS50112"/>
    </source>
</evidence>
<dbReference type="PROSITE" id="PS50887">
    <property type="entry name" value="GGDEF"/>
    <property type="match status" value="1"/>
</dbReference>
<dbReference type="SMART" id="SM00052">
    <property type="entry name" value="EAL"/>
    <property type="match status" value="1"/>
</dbReference>
<proteinExistence type="predicted"/>
<dbReference type="PANTHER" id="PTHR44757">
    <property type="entry name" value="DIGUANYLATE CYCLASE DGCP"/>
    <property type="match status" value="1"/>
</dbReference>
<comment type="subcellular location">
    <subcellularLocation>
        <location evidence="1">Membrane</location>
        <topology evidence="1">Multi-pass membrane protein</topology>
    </subcellularLocation>
</comment>
<dbReference type="InterPro" id="IPR025201">
    <property type="entry name" value="KdpD_TM"/>
</dbReference>
<dbReference type="SUPFAM" id="SSF55785">
    <property type="entry name" value="PYP-like sensor domain (PAS domain)"/>
    <property type="match status" value="2"/>
</dbReference>
<dbReference type="AlphaFoldDB" id="E0UGH5"/>
<dbReference type="PROSITE" id="PS50112">
    <property type="entry name" value="PAS"/>
    <property type="match status" value="2"/>
</dbReference>
<keyword evidence="11" id="KW-0175">Coiled coil</keyword>
<gene>
    <name evidence="17" type="ordered locus">Cyan7822_0016</name>
</gene>
<evidence type="ECO:0000256" key="4">
    <source>
        <dbReference type="ARBA" id="ARBA00022692"/>
    </source>
</evidence>
<dbReference type="FunFam" id="3.20.20.450:FF:000001">
    <property type="entry name" value="Cyclic di-GMP phosphodiesterase yahA"/>
    <property type="match status" value="1"/>
</dbReference>
<keyword evidence="4 12" id="KW-0812">Transmembrane</keyword>
<dbReference type="GO" id="GO:0005524">
    <property type="term" value="F:ATP binding"/>
    <property type="evidence" value="ECO:0007669"/>
    <property type="project" value="UniProtKB-KW"/>
</dbReference>
<dbReference type="HOGENOM" id="CLU_000445_70_20_3"/>
<dbReference type="Gene3D" id="1.20.120.620">
    <property type="entry name" value="Backbone structure of the membrane domain of e. Coli histidine kinase receptor kdpd"/>
    <property type="match status" value="1"/>
</dbReference>
<dbReference type="STRING" id="497965.Cyan7822_0016"/>
<organism evidence="17 18">
    <name type="scientific">Gloeothece verrucosa (strain PCC 7822)</name>
    <name type="common">Cyanothece sp. (strain PCC 7822)</name>
    <dbReference type="NCBI Taxonomy" id="497965"/>
    <lineage>
        <taxon>Bacteria</taxon>
        <taxon>Bacillati</taxon>
        <taxon>Cyanobacteriota</taxon>
        <taxon>Cyanophyceae</taxon>
        <taxon>Oscillatoriophycideae</taxon>
        <taxon>Chroococcales</taxon>
        <taxon>Aphanothecaceae</taxon>
        <taxon>Gloeothece</taxon>
        <taxon>Gloeothece verrucosa</taxon>
    </lineage>
</organism>
<dbReference type="eggNOG" id="COG2205">
    <property type="taxonomic scope" value="Bacteria"/>
</dbReference>
<evidence type="ECO:0000256" key="6">
    <source>
        <dbReference type="ARBA" id="ARBA00022777"/>
    </source>
</evidence>
<dbReference type="Pfam" id="PF13493">
    <property type="entry name" value="DUF4118"/>
    <property type="match status" value="1"/>
</dbReference>
<dbReference type="Gene3D" id="3.20.20.450">
    <property type="entry name" value="EAL domain"/>
    <property type="match status" value="1"/>
</dbReference>
<dbReference type="SMART" id="SM00091">
    <property type="entry name" value="PAS"/>
    <property type="match status" value="3"/>
</dbReference>
<keyword evidence="18" id="KW-1185">Reference proteome</keyword>
<feature type="transmembrane region" description="Helical" evidence="12">
    <location>
        <begin position="88"/>
        <end position="105"/>
    </location>
</feature>
<dbReference type="CDD" id="cd01949">
    <property type="entry name" value="GGDEF"/>
    <property type="match status" value="1"/>
</dbReference>
<keyword evidence="7" id="KW-0067">ATP-binding</keyword>
<dbReference type="InterPro" id="IPR035965">
    <property type="entry name" value="PAS-like_dom_sf"/>
</dbReference>
<evidence type="ECO:0000313" key="17">
    <source>
        <dbReference type="EMBL" id="ADN12070.1"/>
    </source>
</evidence>
<dbReference type="OrthoDB" id="415447at2"/>
<dbReference type="InterPro" id="IPR013656">
    <property type="entry name" value="PAS_4"/>
</dbReference>
<dbReference type="eggNOG" id="COG3290">
    <property type="taxonomic scope" value="Bacteria"/>
</dbReference>
<evidence type="ECO:0000256" key="5">
    <source>
        <dbReference type="ARBA" id="ARBA00022741"/>
    </source>
</evidence>
<dbReference type="RefSeq" id="WP_013320180.1">
    <property type="nucleotide sequence ID" value="NC_014501.1"/>
</dbReference>
<dbReference type="InterPro" id="IPR035919">
    <property type="entry name" value="EAL_sf"/>
</dbReference>
<dbReference type="CDD" id="cd01948">
    <property type="entry name" value="EAL"/>
    <property type="match status" value="1"/>
</dbReference>
<dbReference type="InterPro" id="IPR000700">
    <property type="entry name" value="PAS-assoc_C"/>
</dbReference>
<dbReference type="Pfam" id="PF13188">
    <property type="entry name" value="PAS_8"/>
    <property type="match status" value="1"/>
</dbReference>
<evidence type="ECO:0000256" key="12">
    <source>
        <dbReference type="SAM" id="Phobius"/>
    </source>
</evidence>
<evidence type="ECO:0000256" key="2">
    <source>
        <dbReference type="ARBA" id="ARBA00022553"/>
    </source>
</evidence>
<evidence type="ECO:0000259" key="15">
    <source>
        <dbReference type="PROSITE" id="PS50883"/>
    </source>
</evidence>
<dbReference type="PROSITE" id="PS50883">
    <property type="entry name" value="EAL"/>
    <property type="match status" value="1"/>
</dbReference>
<keyword evidence="5" id="KW-0547">Nucleotide-binding</keyword>
<feature type="domain" description="EAL" evidence="15">
    <location>
        <begin position="549"/>
        <end position="805"/>
    </location>
</feature>
<evidence type="ECO:0000313" key="18">
    <source>
        <dbReference type="Proteomes" id="UP000008206"/>
    </source>
</evidence>
<dbReference type="EMBL" id="CP002198">
    <property type="protein sequence ID" value="ADN12070.1"/>
    <property type="molecule type" value="Genomic_DNA"/>
</dbReference>
<dbReference type="InterPro" id="IPR043128">
    <property type="entry name" value="Rev_trsase/Diguanyl_cyclase"/>
</dbReference>
<feature type="domain" description="PAS" evidence="13">
    <location>
        <begin position="250"/>
        <end position="295"/>
    </location>
</feature>
<keyword evidence="3" id="KW-0808">Transferase</keyword>
<feature type="transmembrane region" description="Helical" evidence="12">
    <location>
        <begin position="61"/>
        <end position="81"/>
    </location>
</feature>
<dbReference type="CDD" id="cd00130">
    <property type="entry name" value="PAS"/>
    <property type="match status" value="2"/>
</dbReference>
<dbReference type="Gene3D" id="3.30.450.20">
    <property type="entry name" value="PAS domain"/>
    <property type="match status" value="2"/>
</dbReference>
<evidence type="ECO:0000256" key="7">
    <source>
        <dbReference type="ARBA" id="ARBA00022840"/>
    </source>
</evidence>
<dbReference type="InterPro" id="IPR029787">
    <property type="entry name" value="Nucleotide_cyclase"/>
</dbReference>
<dbReference type="InterPro" id="IPR038318">
    <property type="entry name" value="KdpD_sf"/>
</dbReference>
<keyword evidence="2" id="KW-0597">Phosphoprotein</keyword>
<feature type="domain" description="PAC" evidence="14">
    <location>
        <begin position="322"/>
        <end position="374"/>
    </location>
</feature>
<dbReference type="SUPFAM" id="SSF141868">
    <property type="entry name" value="EAL domain-like"/>
    <property type="match status" value="1"/>
</dbReference>
<dbReference type="SUPFAM" id="SSF55073">
    <property type="entry name" value="Nucleotide cyclase"/>
    <property type="match status" value="1"/>
</dbReference>
<feature type="domain" description="GGDEF" evidence="16">
    <location>
        <begin position="407"/>
        <end position="540"/>
    </location>
</feature>
<evidence type="ECO:0000256" key="3">
    <source>
        <dbReference type="ARBA" id="ARBA00022679"/>
    </source>
</evidence>
<dbReference type="NCBIfam" id="TIGR00229">
    <property type="entry name" value="sensory_box"/>
    <property type="match status" value="2"/>
</dbReference>
<accession>E0UGH5</accession>
<keyword evidence="10 12" id="KW-0472">Membrane</keyword>
<sequence length="806" mass="91909">MITYNKAWEVAQAYLIAIGLVILAILLTLLLDPLLKTPLFAFFYLAVFLSTWYGGRPSGLTASLLSYLAINYLIIAPRYVLGFKDIGELIRLGAFILFVLLISSLKKNLTTVERRLEKNLQTLQQSEERLQTALTNAPFPMIIHAENGQILQINRAWSELSGYSYAEIPTIADWIQKAYGRESDNMRDYIEQLYSLDERLDEGEFTIQTSTGEHRVWDFSSLALGQLSDGRRLVMSMASDVTERKNTENRLKEQADLLNLVYEAIFVRDAHSEIVFWNQSAQQMYGWTEQEAKGKVTHSLLKTKFPPFCDNLDEILRASGQWEGELTHTRRDGTQIIVDSRQVLVRDSQGQVKGILEVNRDITERKRTERKLYHNALHDALTGLPNRILLMERVEQAIQRAKRRKNYCFAVLFIDLDRFKNINDSLGHIVGDQLLVAIAHRLLECVRASDTVARLGGDEFIIFLDELGQEKEAFKITERIIEQLKTSLFVDGLEVFTTASIGIAFNSDDNHSATEILRNADLAMYRAKEQGKARYAVYNAAMYTEAQTIWELENNLRLALERQEFLLHYQPIFSLTTQTLMGFEALIRWQHPQQGLISPVDFIPIAEETGLIVPIGEWVLQESCRQFALWQQQYPHISDLKISVNLSGRQLQTGNLIDLLDKILLQTGLSGNSLKLEITETLLMKNLESASLLLSKLKERAIQVSIDDFGTGYSSLSYLCHLPVNTLKIDRSFVTHVNEIKENLQIVKAIIGLARQLEINVVAEGIETQQHLDRLQELECEYGQGYLFSKPLEEKAVESLLEQSLN</sequence>
<feature type="coiled-coil region" evidence="11">
    <location>
        <begin position="106"/>
        <end position="136"/>
    </location>
</feature>
<evidence type="ECO:0000256" key="11">
    <source>
        <dbReference type="SAM" id="Coils"/>
    </source>
</evidence>
<dbReference type="InterPro" id="IPR000160">
    <property type="entry name" value="GGDEF_dom"/>
</dbReference>
<dbReference type="InterPro" id="IPR052155">
    <property type="entry name" value="Biofilm_reg_signaling"/>
</dbReference>
<dbReference type="KEGG" id="cyj:Cyan7822_0016"/>
<dbReference type="InterPro" id="IPR000014">
    <property type="entry name" value="PAS"/>
</dbReference>
<dbReference type="PROSITE" id="PS50113">
    <property type="entry name" value="PAC"/>
    <property type="match status" value="1"/>
</dbReference>
<keyword evidence="9" id="KW-0902">Two-component regulatory system</keyword>
<feature type="domain" description="PAS" evidence="13">
    <location>
        <begin position="126"/>
        <end position="168"/>
    </location>
</feature>
<evidence type="ECO:0000259" key="16">
    <source>
        <dbReference type="PROSITE" id="PS50887"/>
    </source>
</evidence>
<feature type="transmembrane region" description="Helical" evidence="12">
    <location>
        <begin position="12"/>
        <end position="31"/>
    </location>
</feature>
<evidence type="ECO:0000256" key="10">
    <source>
        <dbReference type="ARBA" id="ARBA00023136"/>
    </source>
</evidence>
<dbReference type="Pfam" id="PF00563">
    <property type="entry name" value="EAL"/>
    <property type="match status" value="1"/>
</dbReference>
<dbReference type="InterPro" id="IPR001633">
    <property type="entry name" value="EAL_dom"/>
</dbReference>
<dbReference type="GO" id="GO:0000160">
    <property type="term" value="P:phosphorelay signal transduction system"/>
    <property type="evidence" value="ECO:0007669"/>
    <property type="project" value="UniProtKB-KW"/>
</dbReference>
<dbReference type="Pfam" id="PF00990">
    <property type="entry name" value="GGDEF"/>
    <property type="match status" value="1"/>
</dbReference>
<evidence type="ECO:0000256" key="8">
    <source>
        <dbReference type="ARBA" id="ARBA00022989"/>
    </source>
</evidence>
<name>E0UGH5_GLOV7</name>
<dbReference type="GO" id="GO:0016301">
    <property type="term" value="F:kinase activity"/>
    <property type="evidence" value="ECO:0007669"/>
    <property type="project" value="UniProtKB-KW"/>
</dbReference>